<feature type="transmembrane region" description="Helical" evidence="8">
    <location>
        <begin position="214"/>
        <end position="233"/>
    </location>
</feature>
<sequence length="609" mass="66593">MLKQLFGKKAGAAPSAAAAPSTDHPIPSTQDGDINMPDTLPKNIEVNRQPTEGDMTAAGLEEAAVGENHMFHGVEEMEAITMTWSKPTLVLAYVMIFIVYFANSMMSEVSSSLLAYVTSSFGKHSLLTTTQVAASIIGGVSRLPVAKIIDVWGRPEGFLLMLLIATIGLILMAVCQNVETYAAAAVFYRVGYNGMGYVLDVFIADTSSLRNRALMFAFSSTPFIATAFAGPAAAQQFLEHSSWRWGYATFAIVIPIVSLPMVVLFIMQRNKARARGLTKKATSNRTWAESAKYYFIEFDVVGLVLLIAGWTLVLLPLTLATYQANKWRSGMIIAMIIIGGLCLIGFVVWERFFAPVSFIPFHVLTDRTVMFACILSGVLFVASSCWSSYFQSFLQVVSYQTVSEAGYIGSIYSIGACIWAVPVGFLVRHTNRFKWLALIAAPLMILSGGLMIKYRQPHTRIQLIIMCQVLMTLAGGTLVVCEQMAVMAAAEHTNVAVCLALLALFTNLGSGIGSGVSGAIWTNTFPQLLREALPEAPLKQIRMIYASLVVQKSFARGSETREAVNWAYGVAERRMCIAATAILVLTVPCVVMWRDYNVKEVRRTRGRTA</sequence>
<evidence type="ECO:0000256" key="8">
    <source>
        <dbReference type="SAM" id="Phobius"/>
    </source>
</evidence>
<keyword evidence="3" id="KW-0813">Transport</keyword>
<comment type="similarity">
    <text evidence="2">Belongs to the major facilitator superfamily.</text>
</comment>
<feature type="transmembrane region" description="Helical" evidence="8">
    <location>
        <begin position="435"/>
        <end position="454"/>
    </location>
</feature>
<dbReference type="Pfam" id="PF07690">
    <property type="entry name" value="MFS_1"/>
    <property type="match status" value="1"/>
</dbReference>
<evidence type="ECO:0000313" key="11">
    <source>
        <dbReference type="Proteomes" id="UP000190776"/>
    </source>
</evidence>
<evidence type="ECO:0000256" key="5">
    <source>
        <dbReference type="ARBA" id="ARBA00022989"/>
    </source>
</evidence>
<feature type="transmembrane region" description="Helical" evidence="8">
    <location>
        <begin position="409"/>
        <end position="428"/>
    </location>
</feature>
<proteinExistence type="inferred from homology"/>
<evidence type="ECO:0000259" key="9">
    <source>
        <dbReference type="PROSITE" id="PS50850"/>
    </source>
</evidence>
<dbReference type="PANTHER" id="PTHR23501:SF107">
    <property type="entry name" value="TRANSPORTER, PUTATIVE (AFU_ORTHOLOGUE AFUA_7G04730)-RELATED"/>
    <property type="match status" value="1"/>
</dbReference>
<evidence type="ECO:0000256" key="7">
    <source>
        <dbReference type="SAM" id="MobiDB-lite"/>
    </source>
</evidence>
<feature type="region of interest" description="Disordered" evidence="7">
    <location>
        <begin position="13"/>
        <end position="51"/>
    </location>
</feature>
<dbReference type="Gene3D" id="1.20.1250.20">
    <property type="entry name" value="MFS general substrate transporter like domains"/>
    <property type="match status" value="2"/>
</dbReference>
<dbReference type="FunFam" id="1.20.1250.20:FF:000284">
    <property type="entry name" value="Siderophore iron transporter mirB"/>
    <property type="match status" value="1"/>
</dbReference>
<comment type="caution">
    <text evidence="10">The sequence shown here is derived from an EMBL/GenBank/DDBJ whole genome shotgun (WGS) entry which is preliminary data.</text>
</comment>
<dbReference type="InterPro" id="IPR011701">
    <property type="entry name" value="MFS"/>
</dbReference>
<feature type="transmembrane region" description="Helical" evidence="8">
    <location>
        <begin position="575"/>
        <end position="593"/>
    </location>
</feature>
<accession>A0A1S8B6C9</accession>
<feature type="transmembrane region" description="Helical" evidence="8">
    <location>
        <begin position="126"/>
        <end position="145"/>
    </location>
</feature>
<evidence type="ECO:0000313" key="10">
    <source>
        <dbReference type="EMBL" id="OMP83059.1"/>
    </source>
</evidence>
<feature type="transmembrane region" description="Helical" evidence="8">
    <location>
        <begin position="245"/>
        <end position="267"/>
    </location>
</feature>
<evidence type="ECO:0000256" key="4">
    <source>
        <dbReference type="ARBA" id="ARBA00022692"/>
    </source>
</evidence>
<dbReference type="AlphaFoldDB" id="A0A1S8B6C9"/>
<feature type="transmembrane region" description="Helical" evidence="8">
    <location>
        <begin position="460"/>
        <end position="481"/>
    </location>
</feature>
<keyword evidence="5 8" id="KW-1133">Transmembrane helix</keyword>
<dbReference type="Proteomes" id="UP000190776">
    <property type="component" value="Unassembled WGS sequence"/>
</dbReference>
<reference evidence="10 11" key="1">
    <citation type="submission" date="2017-01" db="EMBL/GenBank/DDBJ databases">
        <title>Draft genome sequence of Diplodia seriata F98.1, a fungal species involved in grapevine trunk diseases.</title>
        <authorList>
            <person name="Robert-Siegwald G."/>
            <person name="Vallet J."/>
            <person name="Abou-Mansour E."/>
            <person name="Xu J."/>
            <person name="Rey P."/>
            <person name="Bertsch C."/>
            <person name="Rego C."/>
            <person name="Larignon P."/>
            <person name="Fontaine F."/>
            <person name="Lebrun M.-H."/>
        </authorList>
    </citation>
    <scope>NUCLEOTIDE SEQUENCE [LARGE SCALE GENOMIC DNA]</scope>
    <source>
        <strain evidence="10 11">F98.1</strain>
    </source>
</reference>
<evidence type="ECO:0000256" key="1">
    <source>
        <dbReference type="ARBA" id="ARBA00004141"/>
    </source>
</evidence>
<feature type="transmembrane region" description="Helical" evidence="8">
    <location>
        <begin position="293"/>
        <end position="315"/>
    </location>
</feature>
<feature type="transmembrane region" description="Helical" evidence="8">
    <location>
        <begin position="327"/>
        <end position="349"/>
    </location>
</feature>
<dbReference type="PANTHER" id="PTHR23501">
    <property type="entry name" value="MAJOR FACILITATOR SUPERFAMILY"/>
    <property type="match status" value="1"/>
</dbReference>
<feature type="transmembrane region" description="Helical" evidence="8">
    <location>
        <begin position="369"/>
        <end position="389"/>
    </location>
</feature>
<dbReference type="InterPro" id="IPR036259">
    <property type="entry name" value="MFS_trans_sf"/>
</dbReference>
<feature type="transmembrane region" description="Helical" evidence="8">
    <location>
        <begin position="493"/>
        <end position="521"/>
    </location>
</feature>
<comment type="subcellular location">
    <subcellularLocation>
        <location evidence="1">Membrane</location>
        <topology evidence="1">Multi-pass membrane protein</topology>
    </subcellularLocation>
</comment>
<evidence type="ECO:0000256" key="2">
    <source>
        <dbReference type="ARBA" id="ARBA00008335"/>
    </source>
</evidence>
<feature type="domain" description="Major facilitator superfamily (MFS) profile" evidence="9">
    <location>
        <begin position="88"/>
        <end position="554"/>
    </location>
</feature>
<gene>
    <name evidence="10" type="ORF">BK809_0004440</name>
</gene>
<feature type="transmembrane region" description="Helical" evidence="8">
    <location>
        <begin position="157"/>
        <end position="174"/>
    </location>
</feature>
<dbReference type="InterPro" id="IPR020846">
    <property type="entry name" value="MFS_dom"/>
</dbReference>
<evidence type="ECO:0000256" key="6">
    <source>
        <dbReference type="ARBA" id="ARBA00023136"/>
    </source>
</evidence>
<feature type="transmembrane region" description="Helical" evidence="8">
    <location>
        <begin position="88"/>
        <end position="106"/>
    </location>
</feature>
<dbReference type="PROSITE" id="PS50850">
    <property type="entry name" value="MFS"/>
    <property type="match status" value="1"/>
</dbReference>
<protein>
    <submittedName>
        <fullName evidence="10">Siderophore iron transporter mirB</fullName>
    </submittedName>
</protein>
<evidence type="ECO:0000256" key="3">
    <source>
        <dbReference type="ARBA" id="ARBA00022448"/>
    </source>
</evidence>
<dbReference type="SUPFAM" id="SSF103473">
    <property type="entry name" value="MFS general substrate transporter"/>
    <property type="match status" value="1"/>
</dbReference>
<keyword evidence="6 8" id="KW-0472">Membrane</keyword>
<dbReference type="GO" id="GO:0005886">
    <property type="term" value="C:plasma membrane"/>
    <property type="evidence" value="ECO:0007669"/>
    <property type="project" value="TreeGrafter"/>
</dbReference>
<name>A0A1S8B6C9_9PEZI</name>
<dbReference type="EMBL" id="MSZU01000111">
    <property type="protein sequence ID" value="OMP83059.1"/>
    <property type="molecule type" value="Genomic_DNA"/>
</dbReference>
<organism evidence="10 11">
    <name type="scientific">Diplodia seriata</name>
    <dbReference type="NCBI Taxonomy" id="420778"/>
    <lineage>
        <taxon>Eukaryota</taxon>
        <taxon>Fungi</taxon>
        <taxon>Dikarya</taxon>
        <taxon>Ascomycota</taxon>
        <taxon>Pezizomycotina</taxon>
        <taxon>Dothideomycetes</taxon>
        <taxon>Dothideomycetes incertae sedis</taxon>
        <taxon>Botryosphaeriales</taxon>
        <taxon>Botryosphaeriaceae</taxon>
        <taxon>Diplodia</taxon>
    </lineage>
</organism>
<dbReference type="GO" id="GO:0022857">
    <property type="term" value="F:transmembrane transporter activity"/>
    <property type="evidence" value="ECO:0007669"/>
    <property type="project" value="InterPro"/>
</dbReference>
<dbReference type="OrthoDB" id="4078873at2759"/>
<keyword evidence="4 8" id="KW-0812">Transmembrane</keyword>
<feature type="transmembrane region" description="Helical" evidence="8">
    <location>
        <begin position="180"/>
        <end position="202"/>
    </location>
</feature>